<dbReference type="EMBL" id="WURB01000008">
    <property type="protein sequence ID" value="MXQ12447.1"/>
    <property type="molecule type" value="Genomic_DNA"/>
</dbReference>
<feature type="domain" description="TfoX N-terminal" evidence="2">
    <location>
        <begin position="9"/>
        <end position="101"/>
    </location>
</feature>
<evidence type="ECO:0000256" key="1">
    <source>
        <dbReference type="SAM" id="MobiDB-lite"/>
    </source>
</evidence>
<dbReference type="SUPFAM" id="SSF159894">
    <property type="entry name" value="YgaC/TfoX-N like"/>
    <property type="match status" value="1"/>
</dbReference>
<reference evidence="3 4" key="2">
    <citation type="submission" date="2020-01" db="EMBL/GenBank/DDBJ databases">
        <title>Microvirga sp. nov., an arsenate reduction bacterium isolated from Tibet hotspring sediments.</title>
        <authorList>
            <person name="Xian W.-D."/>
            <person name="Li W.-J."/>
        </authorList>
    </citation>
    <scope>NUCLEOTIDE SEQUENCE [LARGE SCALE GENOMIC DNA]</scope>
    <source>
        <strain evidence="3 4">KCTC 23863</strain>
    </source>
</reference>
<proteinExistence type="predicted"/>
<dbReference type="PANTHER" id="PTHR36121:SF1">
    <property type="entry name" value="PROTEIN SXY"/>
    <property type="match status" value="1"/>
</dbReference>
<dbReference type="InterPro" id="IPR047525">
    <property type="entry name" value="TfoX-like"/>
</dbReference>
<sequence length="130" mass="14285">MDAEAIRDVFQAFGSVGIRRMFGGQGIYRDGVMFALESDGALYLKADDETVDRFRDRGSQPFSYRTKDGRTTIMSYWLIPESALDDPEDAADLACAALGAALRSKASGMKKAKKPLSTRRPRKSVSEPAL</sequence>
<comment type="caution">
    <text evidence="3">The sequence shown here is derived from an EMBL/GenBank/DDBJ whole genome shotgun (WGS) entry which is preliminary data.</text>
</comment>
<evidence type="ECO:0000259" key="2">
    <source>
        <dbReference type="Pfam" id="PF04993"/>
    </source>
</evidence>
<dbReference type="PANTHER" id="PTHR36121">
    <property type="entry name" value="PROTEIN SXY"/>
    <property type="match status" value="1"/>
</dbReference>
<feature type="region of interest" description="Disordered" evidence="1">
    <location>
        <begin position="104"/>
        <end position="130"/>
    </location>
</feature>
<dbReference type="OrthoDB" id="1524907at2"/>
<dbReference type="RefSeq" id="WP_160885024.1">
    <property type="nucleotide sequence ID" value="NZ_WURB01000008.1"/>
</dbReference>
<reference evidence="3 4" key="1">
    <citation type="submission" date="2019-12" db="EMBL/GenBank/DDBJ databases">
        <authorList>
            <person name="Yuan C.-G."/>
        </authorList>
    </citation>
    <scope>NUCLEOTIDE SEQUENCE [LARGE SCALE GENOMIC DNA]</scope>
    <source>
        <strain evidence="3 4">KCTC 23863</strain>
    </source>
</reference>
<evidence type="ECO:0000313" key="3">
    <source>
        <dbReference type="EMBL" id="MXQ12447.1"/>
    </source>
</evidence>
<dbReference type="Pfam" id="PF04993">
    <property type="entry name" value="TfoX_N"/>
    <property type="match status" value="1"/>
</dbReference>
<gene>
    <name evidence="3" type="ORF">GR328_13435</name>
</gene>
<dbReference type="Gene3D" id="3.30.1460.30">
    <property type="entry name" value="YgaC/TfoX-N like chaperone"/>
    <property type="match status" value="1"/>
</dbReference>
<protein>
    <recommendedName>
        <fullName evidence="2">TfoX N-terminal domain-containing protein</fullName>
    </recommendedName>
</protein>
<feature type="compositionally biased region" description="Basic residues" evidence="1">
    <location>
        <begin position="108"/>
        <end position="123"/>
    </location>
</feature>
<organism evidence="3 4">
    <name type="scientific">Microvirga makkahensis</name>
    <dbReference type="NCBI Taxonomy" id="1128670"/>
    <lineage>
        <taxon>Bacteria</taxon>
        <taxon>Pseudomonadati</taxon>
        <taxon>Pseudomonadota</taxon>
        <taxon>Alphaproteobacteria</taxon>
        <taxon>Hyphomicrobiales</taxon>
        <taxon>Methylobacteriaceae</taxon>
        <taxon>Microvirga</taxon>
    </lineage>
</organism>
<dbReference type="InterPro" id="IPR007076">
    <property type="entry name" value="TfoX_N"/>
</dbReference>
<evidence type="ECO:0000313" key="4">
    <source>
        <dbReference type="Proteomes" id="UP000436483"/>
    </source>
</evidence>
<dbReference type="Proteomes" id="UP000436483">
    <property type="component" value="Unassembled WGS sequence"/>
</dbReference>
<name>A0A7X3MSJ7_9HYPH</name>
<accession>A0A7X3MSJ7</accession>
<dbReference type="AlphaFoldDB" id="A0A7X3MSJ7"/>
<keyword evidence="4" id="KW-1185">Reference proteome</keyword>